<dbReference type="SUPFAM" id="SSF82171">
    <property type="entry name" value="DPP6 N-terminal domain-like"/>
    <property type="match status" value="1"/>
</dbReference>
<dbReference type="Proteomes" id="UP000565572">
    <property type="component" value="Unassembled WGS sequence"/>
</dbReference>
<protein>
    <recommendedName>
        <fullName evidence="5">WD40-like Beta Propeller Repeat</fullName>
    </recommendedName>
</protein>
<dbReference type="InterPro" id="IPR011659">
    <property type="entry name" value="WD40"/>
</dbReference>
<evidence type="ECO:0008006" key="5">
    <source>
        <dbReference type="Google" id="ProtNLM"/>
    </source>
</evidence>
<sequence length="611" mass="65032">MTRWWRWTVALVLCGPAVWLGLTPTAAAAPAPEVGVGRVVADLGLAVADGRPGFSPGGGYYAYLAHAGDRCDLRLYDVAGHRPVDLQHARVVCDAALPRWADAADTISWQVNAAAGDITVYAWDAGTGQVTVLAPDAHVFGRSAYEIAPALSADGQLLAFTGRSDSRPAPPVDRARTAGYVYDRRTGVSLPLSRTDVHVDFQTWAPKGQNFTARAGGWNWDTGTGACFGSGTSCRVVPDLYIDFGAQWSRDGVAVIANPGPGQVYDFSTGTFDALPAEAGRPAYMLFLGRDSRRVLGYKDGGGGLLWDRRTDQVTQITSVNAPHASKDGRWVLFQSAAAQTYRYLDVSNGAVATATYRDTSNRFVRGGAWVDDSTAYVGVGPGGCSSLRQWSPATNTVSLFGPPPPRGCYSGPGDEGSGRNSSASGRFTGAAICYPFGRGCESYLVDLRRHVLLGPLVLGQGSQWAPVGSDLLVARQSLGFDTARVLLVDPTPTPDVDDKPRWSVATPASGSRVEATVGEQVTLQPGAWDLQGTPVNLYFRWRDANGVPIASAPKGWSCERRRLAGGGTVADCTFAPPRDPTATRFVDVWSVNYVTGAQSDTRSYRVGVRT</sequence>
<feature type="region of interest" description="Disordered" evidence="1">
    <location>
        <begin position="400"/>
        <end position="423"/>
    </location>
</feature>
<comment type="caution">
    <text evidence="3">The sequence shown here is derived from an EMBL/GenBank/DDBJ whole genome shotgun (WGS) entry which is preliminary data.</text>
</comment>
<feature type="signal peptide" evidence="2">
    <location>
        <begin position="1"/>
        <end position="28"/>
    </location>
</feature>
<dbReference type="Pfam" id="PF07676">
    <property type="entry name" value="PD40"/>
    <property type="match status" value="1"/>
</dbReference>
<feature type="chain" id="PRO_5031113668" description="WD40-like Beta Propeller Repeat" evidence="2">
    <location>
        <begin position="29"/>
        <end position="611"/>
    </location>
</feature>
<name>A0A7W5JY69_9ACTN</name>
<dbReference type="RefSeq" id="WP_183340394.1">
    <property type="nucleotide sequence ID" value="NZ_JACHZG010000001.1"/>
</dbReference>
<dbReference type="EMBL" id="JACHZG010000001">
    <property type="protein sequence ID" value="MBB3328499.1"/>
    <property type="molecule type" value="Genomic_DNA"/>
</dbReference>
<evidence type="ECO:0000313" key="3">
    <source>
        <dbReference type="EMBL" id="MBB3328499.1"/>
    </source>
</evidence>
<keyword evidence="2" id="KW-0732">Signal</keyword>
<keyword evidence="4" id="KW-1185">Reference proteome</keyword>
<evidence type="ECO:0000313" key="4">
    <source>
        <dbReference type="Proteomes" id="UP000565572"/>
    </source>
</evidence>
<accession>A0A7W5JY69</accession>
<gene>
    <name evidence="3" type="ORF">FHX39_003443</name>
</gene>
<dbReference type="Gene3D" id="2.120.10.30">
    <property type="entry name" value="TolB, C-terminal domain"/>
    <property type="match status" value="1"/>
</dbReference>
<evidence type="ECO:0000256" key="1">
    <source>
        <dbReference type="SAM" id="MobiDB-lite"/>
    </source>
</evidence>
<evidence type="ECO:0000256" key="2">
    <source>
        <dbReference type="SAM" id="SignalP"/>
    </source>
</evidence>
<organism evidence="3 4">
    <name type="scientific">Microlunatus antarcticus</name>
    <dbReference type="NCBI Taxonomy" id="53388"/>
    <lineage>
        <taxon>Bacteria</taxon>
        <taxon>Bacillati</taxon>
        <taxon>Actinomycetota</taxon>
        <taxon>Actinomycetes</taxon>
        <taxon>Propionibacteriales</taxon>
        <taxon>Propionibacteriaceae</taxon>
        <taxon>Microlunatus</taxon>
    </lineage>
</organism>
<dbReference type="InterPro" id="IPR011042">
    <property type="entry name" value="6-blade_b-propeller_TolB-like"/>
</dbReference>
<dbReference type="AlphaFoldDB" id="A0A7W5JY69"/>
<reference evidence="3 4" key="1">
    <citation type="submission" date="2020-08" db="EMBL/GenBank/DDBJ databases">
        <title>Sequencing the genomes of 1000 actinobacteria strains.</title>
        <authorList>
            <person name="Klenk H.-P."/>
        </authorList>
    </citation>
    <scope>NUCLEOTIDE SEQUENCE [LARGE SCALE GENOMIC DNA]</scope>
    <source>
        <strain evidence="3 4">DSM 11053</strain>
    </source>
</reference>
<proteinExistence type="predicted"/>